<dbReference type="GO" id="GO:0035242">
    <property type="term" value="F:protein-arginine omega-N asymmetric methyltransferase activity"/>
    <property type="evidence" value="ECO:0007669"/>
    <property type="project" value="UniProtKB-EC"/>
</dbReference>
<keyword evidence="11" id="KW-0472">Membrane</keyword>
<name>A0AAN8EJ95_9EURO</name>
<evidence type="ECO:0000256" key="2">
    <source>
        <dbReference type="ARBA" id="ARBA00011925"/>
    </source>
</evidence>
<dbReference type="Gene3D" id="3.10.129.10">
    <property type="entry name" value="Hotdog Thioesterase"/>
    <property type="match status" value="1"/>
</dbReference>
<dbReference type="GO" id="GO:0042054">
    <property type="term" value="F:histone methyltransferase activity"/>
    <property type="evidence" value="ECO:0007669"/>
    <property type="project" value="TreeGrafter"/>
</dbReference>
<evidence type="ECO:0000256" key="8">
    <source>
        <dbReference type="ARBA" id="ARBA00047384"/>
    </source>
</evidence>
<dbReference type="Gene3D" id="2.70.160.11">
    <property type="entry name" value="Hnrnp arginine n-methyltransferase1"/>
    <property type="match status" value="1"/>
</dbReference>
<dbReference type="FunFam" id="2.70.160.11:FF:000001">
    <property type="entry name" value="Blast:Protein arginine N-methyltransferase 1"/>
    <property type="match status" value="1"/>
</dbReference>
<dbReference type="GO" id="GO:0016020">
    <property type="term" value="C:membrane"/>
    <property type="evidence" value="ECO:0007669"/>
    <property type="project" value="GOC"/>
</dbReference>
<dbReference type="EC" id="2.1.1.319" evidence="2"/>
<reference evidence="15 16" key="1">
    <citation type="submission" date="2022-12" db="EMBL/GenBank/DDBJ databases">
        <title>Genomic features and morphological characterization of a novel Knufia sp. strain isolated from spacecraft assembly facility.</title>
        <authorList>
            <person name="Teixeira M."/>
            <person name="Chander A.M."/>
            <person name="Stajich J.E."/>
            <person name="Venkateswaran K."/>
        </authorList>
    </citation>
    <scope>NUCLEOTIDE SEQUENCE [LARGE SCALE GENOMIC DNA]</scope>
    <source>
        <strain evidence="15 16">FJI-L2-BK-P2</strain>
    </source>
</reference>
<dbReference type="EMBL" id="JAKLMC020000007">
    <property type="protein sequence ID" value="KAK5955225.1"/>
    <property type="molecule type" value="Genomic_DNA"/>
</dbReference>
<feature type="transmembrane region" description="Helical" evidence="11">
    <location>
        <begin position="769"/>
        <end position="789"/>
    </location>
</feature>
<feature type="transmembrane region" description="Helical" evidence="11">
    <location>
        <begin position="707"/>
        <end position="726"/>
    </location>
</feature>
<dbReference type="SUPFAM" id="SSF53335">
    <property type="entry name" value="S-adenosyl-L-methionine-dependent methyltransferases"/>
    <property type="match status" value="1"/>
</dbReference>
<dbReference type="PANTHER" id="PTHR11006">
    <property type="entry name" value="PROTEIN ARGININE N-METHYLTRANSFERASE"/>
    <property type="match status" value="1"/>
</dbReference>
<feature type="transmembrane region" description="Helical" evidence="11">
    <location>
        <begin position="860"/>
        <end position="879"/>
    </location>
</feature>
<evidence type="ECO:0000256" key="10">
    <source>
        <dbReference type="PROSITE-ProRule" id="PRU01015"/>
    </source>
</evidence>
<feature type="domain" description="Protein arginine N-methyltransferase" evidence="14">
    <location>
        <begin position="177"/>
        <end position="339"/>
    </location>
</feature>
<dbReference type="InterPro" id="IPR025799">
    <property type="entry name" value="Arg_MeTrfase"/>
</dbReference>
<comment type="catalytic activity">
    <reaction evidence="9">
        <text>L-arginyl-[protein] + S-adenosyl-L-methionine = N(omega)-methyl-L-arginyl-[protein] + S-adenosyl-L-homocysteine + H(+)</text>
        <dbReference type="Rhea" id="RHEA:48100"/>
        <dbReference type="Rhea" id="RHEA-COMP:10532"/>
        <dbReference type="Rhea" id="RHEA-COMP:11990"/>
        <dbReference type="ChEBI" id="CHEBI:15378"/>
        <dbReference type="ChEBI" id="CHEBI:29965"/>
        <dbReference type="ChEBI" id="CHEBI:57856"/>
        <dbReference type="ChEBI" id="CHEBI:59789"/>
        <dbReference type="ChEBI" id="CHEBI:65280"/>
    </reaction>
    <physiologicalReaction direction="left-to-right" evidence="9">
        <dbReference type="Rhea" id="RHEA:48101"/>
    </physiologicalReaction>
</comment>
<accession>A0AAN8EJ95</accession>
<dbReference type="SUPFAM" id="SSF54637">
    <property type="entry name" value="Thioesterase/thiol ester dehydrase-isomerase"/>
    <property type="match status" value="2"/>
</dbReference>
<dbReference type="AlphaFoldDB" id="A0AAN8EJ95"/>
<evidence type="ECO:0000256" key="9">
    <source>
        <dbReference type="ARBA" id="ARBA00049303"/>
    </source>
</evidence>
<keyword evidence="6 10" id="KW-0949">S-adenosyl-L-methionine</keyword>
<dbReference type="InterPro" id="IPR025714">
    <property type="entry name" value="Methyltranfer_dom"/>
</dbReference>
<dbReference type="PANTHER" id="PTHR11006:SF53">
    <property type="entry name" value="PROTEIN ARGININE N-METHYLTRANSFERASE 3"/>
    <property type="match status" value="1"/>
</dbReference>
<feature type="transmembrane region" description="Helical" evidence="11">
    <location>
        <begin position="828"/>
        <end position="848"/>
    </location>
</feature>
<dbReference type="Pfam" id="PF13847">
    <property type="entry name" value="Methyltransf_31"/>
    <property type="match status" value="1"/>
</dbReference>
<gene>
    <name evidence="15" type="primary">HMT1</name>
    <name evidence="15" type="ORF">OHC33_003905</name>
</gene>
<sequence>MENGNKPSVAELAAMTTEERMAGLEHSEVRYFTSYDHHGIHEEMLKDEVRTRSYRDSIYQNKHLFKDKVVLDVGCGTGILSMFAAKAGAKHVIGVDMSSIIQKAKQIVERNGLTSKVTLLQGKMEEVEMPQHVMPDGKVDIIISEWMGYFLLYESMLDTVIYARDKYLRPQGQIYPDKATIYMAGIEDGEFKEDKIGFWDNVYGFDYSPMKDVALTEPLVDTVELKALVTDPCPVFTIDLNTVKTADLAFSEPFSLRCQRNDFIHALIAWFDIDFGACHKPIRFSTGPHAKYTHWKQTVFYVREVLTVEENEVLHGFLSNKPNAKNKRDLDIKIDYELDTTDSRRKTAGSSFKKTTQEVIDFYAAQESNPIPGIPKLDARRVVDGQRKIEFLKPLPPTSEGKTFELRSKVLGVYDKGKPGTVVETEQTIVDKSTGEVYSRAVGQGFFVGQGGWGGPKGPATQAFPPPKGREKSPDVTHVNQLTPESALLYRLNGDYNPLHATPEPGIKMGFGGAIMHGLYSWNSAAHALVKELGGSDPANIKEFQARFASPVKPGDKLITEIWRTGEKNQDGWEEIRFTCRVEGGKHAHASLGDRLPEFRDCVEVCKSENCASGKGHLPLNLRLLFWTCPRECDYTCQHVITDAREARDPPMMEPVVQFHGKWPFHRFMGMQEPFSVLFSLFNFLAHRWGMERLRAEVPGRYSLRPYYLGFGYFGLASWIFSMIFHTRDFNITEKLDYFGAGASVMYGLYYTPVRVFRLDERTQAKQSVLRVWTATCVFLYLCHVTYLTAWSWDYTYNMAANVAAGIVQNVLWSWFSIQRYRKLQKTWAAWPGLIVAWIILAMSLELFDFAPWGRMIDAHSLWHLGTVGPTIWWYSFLIKDAQEDLASQRLKA</sequence>
<evidence type="ECO:0000259" key="12">
    <source>
        <dbReference type="Pfam" id="PF01575"/>
    </source>
</evidence>
<keyword evidence="7" id="KW-0539">Nucleus</keyword>
<dbReference type="FunFam" id="3.40.50.150:FF:000034">
    <property type="entry name" value="Protein arginine N-methyltransferase 3"/>
    <property type="match status" value="1"/>
</dbReference>
<evidence type="ECO:0000256" key="6">
    <source>
        <dbReference type="ARBA" id="ARBA00022691"/>
    </source>
</evidence>
<dbReference type="GO" id="GO:0005634">
    <property type="term" value="C:nucleus"/>
    <property type="evidence" value="ECO:0007669"/>
    <property type="project" value="UniProtKB-SubCell"/>
</dbReference>
<dbReference type="InterPro" id="IPR029069">
    <property type="entry name" value="HotDog_dom_sf"/>
</dbReference>
<dbReference type="CDD" id="cd03448">
    <property type="entry name" value="HDE_HSD"/>
    <property type="match status" value="1"/>
</dbReference>
<comment type="caution">
    <text evidence="15">The sequence shown here is derived from an EMBL/GenBank/DDBJ whole genome shotgun (WGS) entry which is preliminary data.</text>
</comment>
<dbReference type="InterPro" id="IPR007217">
    <property type="entry name" value="Per1-like"/>
</dbReference>
<proteinExistence type="predicted"/>
<feature type="transmembrane region" description="Helical" evidence="11">
    <location>
        <begin position="668"/>
        <end position="686"/>
    </location>
</feature>
<organism evidence="15 16">
    <name type="scientific">Knufia fluminis</name>
    <dbReference type="NCBI Taxonomy" id="191047"/>
    <lineage>
        <taxon>Eukaryota</taxon>
        <taxon>Fungi</taxon>
        <taxon>Dikarya</taxon>
        <taxon>Ascomycota</taxon>
        <taxon>Pezizomycotina</taxon>
        <taxon>Eurotiomycetes</taxon>
        <taxon>Chaetothyriomycetidae</taxon>
        <taxon>Chaetothyriales</taxon>
        <taxon>Trichomeriaceae</taxon>
        <taxon>Knufia</taxon>
    </lineage>
</organism>
<keyword evidence="4 10" id="KW-0489">Methyltransferase</keyword>
<dbReference type="GO" id="GO:0006506">
    <property type="term" value="P:GPI anchor biosynthetic process"/>
    <property type="evidence" value="ECO:0007669"/>
    <property type="project" value="InterPro"/>
</dbReference>
<evidence type="ECO:0000256" key="3">
    <source>
        <dbReference type="ARBA" id="ARBA00022553"/>
    </source>
</evidence>
<dbReference type="PROSITE" id="PS51678">
    <property type="entry name" value="SAM_MT_PRMT"/>
    <property type="match status" value="1"/>
</dbReference>
<keyword evidence="11" id="KW-0812">Transmembrane</keyword>
<keyword evidence="5 10" id="KW-0808">Transferase</keyword>
<feature type="domain" description="Methyltransferase" evidence="13">
    <location>
        <begin position="66"/>
        <end position="172"/>
    </location>
</feature>
<feature type="domain" description="MaoC-like" evidence="12">
    <location>
        <begin position="473"/>
        <end position="571"/>
    </location>
</feature>
<feature type="transmembrane region" description="Helical" evidence="11">
    <location>
        <begin position="795"/>
        <end position="816"/>
    </location>
</feature>
<evidence type="ECO:0000259" key="14">
    <source>
        <dbReference type="Pfam" id="PF22528"/>
    </source>
</evidence>
<keyword evidence="16" id="KW-1185">Reference proteome</keyword>
<comment type="catalytic activity">
    <reaction evidence="8">
        <text>L-arginyl-[protein] + 2 S-adenosyl-L-methionine = N(omega),N(omega)-dimethyl-L-arginyl-[protein] + 2 S-adenosyl-L-homocysteine + 2 H(+)</text>
        <dbReference type="Rhea" id="RHEA:48096"/>
        <dbReference type="Rhea" id="RHEA-COMP:10532"/>
        <dbReference type="Rhea" id="RHEA-COMP:11991"/>
        <dbReference type="ChEBI" id="CHEBI:15378"/>
        <dbReference type="ChEBI" id="CHEBI:29965"/>
        <dbReference type="ChEBI" id="CHEBI:57856"/>
        <dbReference type="ChEBI" id="CHEBI:59789"/>
        <dbReference type="ChEBI" id="CHEBI:61897"/>
        <dbReference type="EC" id="2.1.1.319"/>
    </reaction>
    <physiologicalReaction direction="left-to-right" evidence="8">
        <dbReference type="Rhea" id="RHEA:48097"/>
    </physiologicalReaction>
</comment>
<dbReference type="Pfam" id="PF04080">
    <property type="entry name" value="Per1"/>
    <property type="match status" value="1"/>
</dbReference>
<dbReference type="InterPro" id="IPR055135">
    <property type="entry name" value="PRMT_dom"/>
</dbReference>
<feature type="transmembrane region" description="Helical" evidence="11">
    <location>
        <begin position="738"/>
        <end position="757"/>
    </location>
</feature>
<dbReference type="Gene3D" id="3.40.50.150">
    <property type="entry name" value="Vaccinia Virus protein VP39"/>
    <property type="match status" value="1"/>
</dbReference>
<keyword evidence="3" id="KW-0597">Phosphoprotein</keyword>
<evidence type="ECO:0000313" key="16">
    <source>
        <dbReference type="Proteomes" id="UP001316803"/>
    </source>
</evidence>
<evidence type="ECO:0000256" key="11">
    <source>
        <dbReference type="SAM" id="Phobius"/>
    </source>
</evidence>
<keyword evidence="11" id="KW-1133">Transmembrane helix</keyword>
<dbReference type="Pfam" id="PF22528">
    <property type="entry name" value="PRMT_C"/>
    <property type="match status" value="1"/>
</dbReference>
<evidence type="ECO:0000259" key="13">
    <source>
        <dbReference type="Pfam" id="PF13847"/>
    </source>
</evidence>
<dbReference type="Proteomes" id="UP001316803">
    <property type="component" value="Unassembled WGS sequence"/>
</dbReference>
<dbReference type="CDD" id="cd02440">
    <property type="entry name" value="AdoMet_MTases"/>
    <property type="match status" value="1"/>
</dbReference>
<evidence type="ECO:0000256" key="5">
    <source>
        <dbReference type="ARBA" id="ARBA00022679"/>
    </source>
</evidence>
<dbReference type="InterPro" id="IPR002539">
    <property type="entry name" value="MaoC-like_dom"/>
</dbReference>
<dbReference type="GO" id="GO:0032259">
    <property type="term" value="P:methylation"/>
    <property type="evidence" value="ECO:0007669"/>
    <property type="project" value="UniProtKB-KW"/>
</dbReference>
<dbReference type="Pfam" id="PF01575">
    <property type="entry name" value="MaoC_dehydratas"/>
    <property type="match status" value="1"/>
</dbReference>
<evidence type="ECO:0000256" key="1">
    <source>
        <dbReference type="ARBA" id="ARBA00004123"/>
    </source>
</evidence>
<dbReference type="InterPro" id="IPR029063">
    <property type="entry name" value="SAM-dependent_MTases_sf"/>
</dbReference>
<comment type="subcellular location">
    <subcellularLocation>
        <location evidence="1">Nucleus</location>
    </subcellularLocation>
</comment>
<evidence type="ECO:0000256" key="7">
    <source>
        <dbReference type="ARBA" id="ARBA00023242"/>
    </source>
</evidence>
<protein>
    <recommendedName>
        <fullName evidence="2">type I protein arginine methyltransferase</fullName>
        <ecNumber evidence="2">2.1.1.319</ecNumber>
    </recommendedName>
</protein>
<evidence type="ECO:0000313" key="15">
    <source>
        <dbReference type="EMBL" id="KAK5955225.1"/>
    </source>
</evidence>
<evidence type="ECO:0000256" key="4">
    <source>
        <dbReference type="ARBA" id="ARBA00022603"/>
    </source>
</evidence>